<proteinExistence type="predicted"/>
<dbReference type="AlphaFoldDB" id="A0A926ZHS3"/>
<dbReference type="EMBL" id="JACJPW010000045">
    <property type="protein sequence ID" value="MBD2182934.1"/>
    <property type="molecule type" value="Genomic_DNA"/>
</dbReference>
<reference evidence="1" key="1">
    <citation type="journal article" date="2015" name="ISME J.">
        <title>Draft Genome Sequence of Streptomyces incarnatus NRRL8089, which Produces the Nucleoside Antibiotic Sinefungin.</title>
        <authorList>
            <person name="Oshima K."/>
            <person name="Hattori M."/>
            <person name="Shimizu H."/>
            <person name="Fukuda K."/>
            <person name="Nemoto M."/>
            <person name="Inagaki K."/>
            <person name="Tamura T."/>
        </authorList>
    </citation>
    <scope>NUCLEOTIDE SEQUENCE</scope>
    <source>
        <strain evidence="1">FACHB-1375</strain>
    </source>
</reference>
<protein>
    <submittedName>
        <fullName evidence="1">Uncharacterized protein</fullName>
    </submittedName>
</protein>
<sequence length="48" mass="5350">MSFIIKFKSQIDRTTPNTKLCQRPARGLHLSTIACHSLVCCATEGDRT</sequence>
<reference evidence="1" key="2">
    <citation type="submission" date="2020-08" db="EMBL/GenBank/DDBJ databases">
        <authorList>
            <person name="Chen M."/>
            <person name="Teng W."/>
            <person name="Zhao L."/>
            <person name="Hu C."/>
            <person name="Zhou Y."/>
            <person name="Han B."/>
            <person name="Song L."/>
            <person name="Shu W."/>
        </authorList>
    </citation>
    <scope>NUCLEOTIDE SEQUENCE</scope>
    <source>
        <strain evidence="1">FACHB-1375</strain>
    </source>
</reference>
<dbReference type="Proteomes" id="UP000641646">
    <property type="component" value="Unassembled WGS sequence"/>
</dbReference>
<dbReference type="RefSeq" id="WP_190466230.1">
    <property type="nucleotide sequence ID" value="NZ_JACJPW010000045.1"/>
</dbReference>
<gene>
    <name evidence="1" type="ORF">H6G03_18000</name>
</gene>
<comment type="caution">
    <text evidence="1">The sequence shown here is derived from an EMBL/GenBank/DDBJ whole genome shotgun (WGS) entry which is preliminary data.</text>
</comment>
<name>A0A926ZHS3_9CYAN</name>
<keyword evidence="2" id="KW-1185">Reference proteome</keyword>
<evidence type="ECO:0000313" key="1">
    <source>
        <dbReference type="EMBL" id="MBD2182934.1"/>
    </source>
</evidence>
<organism evidence="1 2">
    <name type="scientific">Aerosakkonema funiforme FACHB-1375</name>
    <dbReference type="NCBI Taxonomy" id="2949571"/>
    <lineage>
        <taxon>Bacteria</taxon>
        <taxon>Bacillati</taxon>
        <taxon>Cyanobacteriota</taxon>
        <taxon>Cyanophyceae</taxon>
        <taxon>Oscillatoriophycideae</taxon>
        <taxon>Aerosakkonematales</taxon>
        <taxon>Aerosakkonemataceae</taxon>
        <taxon>Aerosakkonema</taxon>
    </lineage>
</organism>
<evidence type="ECO:0000313" key="2">
    <source>
        <dbReference type="Proteomes" id="UP000641646"/>
    </source>
</evidence>
<accession>A0A926ZHS3</accession>